<accession>A0A1F6XKB1</accession>
<dbReference type="SUPFAM" id="SSF143422">
    <property type="entry name" value="Transposase IS200-like"/>
    <property type="match status" value="1"/>
</dbReference>
<sequence length="223" mass="25981">MRKQSLVTGEYYHIYNRGVDKRDIFNDQEDVRRFIESVFGFNQVDGVGSIRDLRKSQSESKALSLLKEPLVAVVAYCFNPNHFHFLIKQLIDGGIAKFMQKLQGGYTYYFNVKNFRSGSLFQGTFKSHLINDENYFNKTLGYVNKNYAIHTIPKNKQDLIFASDREYENNNFNVVSKIEGDRILGIFNGSRDFKKHCDEIVEIIRQQRGKISLLEEDNLPNRV</sequence>
<dbReference type="InterPro" id="IPR036515">
    <property type="entry name" value="Transposase_17_sf"/>
</dbReference>
<proteinExistence type="predicted"/>
<dbReference type="STRING" id="1801773.A3A03_02560"/>
<protein>
    <recommendedName>
        <fullName evidence="1">Transposase IS200-like domain-containing protein</fullName>
    </recommendedName>
</protein>
<reference evidence="2 3" key="1">
    <citation type="journal article" date="2016" name="Nat. Commun.">
        <title>Thousands of microbial genomes shed light on interconnected biogeochemical processes in an aquifer system.</title>
        <authorList>
            <person name="Anantharaman K."/>
            <person name="Brown C.T."/>
            <person name="Hug L.A."/>
            <person name="Sharon I."/>
            <person name="Castelle C.J."/>
            <person name="Probst A.J."/>
            <person name="Thomas B.C."/>
            <person name="Singh A."/>
            <person name="Wilkins M.J."/>
            <person name="Karaoz U."/>
            <person name="Brodie E.L."/>
            <person name="Williams K.H."/>
            <person name="Hubbard S.S."/>
            <person name="Banfield J.F."/>
        </authorList>
    </citation>
    <scope>NUCLEOTIDE SEQUENCE [LARGE SCALE GENOMIC DNA]</scope>
</reference>
<feature type="domain" description="Transposase IS200-like" evidence="1">
    <location>
        <begin position="7"/>
        <end position="146"/>
    </location>
</feature>
<organism evidence="2 3">
    <name type="scientific">Candidatus Nomurabacteria bacterium RIFCSPLOWO2_01_FULL_40_18</name>
    <dbReference type="NCBI Taxonomy" id="1801773"/>
    <lineage>
        <taxon>Bacteria</taxon>
        <taxon>Candidatus Nomuraibacteriota</taxon>
    </lineage>
</organism>
<evidence type="ECO:0000313" key="3">
    <source>
        <dbReference type="Proteomes" id="UP000176629"/>
    </source>
</evidence>
<dbReference type="GO" id="GO:0006313">
    <property type="term" value="P:DNA transposition"/>
    <property type="evidence" value="ECO:0007669"/>
    <property type="project" value="InterPro"/>
</dbReference>
<dbReference type="PANTHER" id="PTHR34322">
    <property type="entry name" value="TRANSPOSASE, Y1_TNP DOMAIN-CONTAINING"/>
    <property type="match status" value="1"/>
</dbReference>
<comment type="caution">
    <text evidence="2">The sequence shown here is derived from an EMBL/GenBank/DDBJ whole genome shotgun (WGS) entry which is preliminary data.</text>
</comment>
<dbReference type="GO" id="GO:0003677">
    <property type="term" value="F:DNA binding"/>
    <property type="evidence" value="ECO:0007669"/>
    <property type="project" value="InterPro"/>
</dbReference>
<name>A0A1F6XKB1_9BACT</name>
<dbReference type="GO" id="GO:0004803">
    <property type="term" value="F:transposase activity"/>
    <property type="evidence" value="ECO:0007669"/>
    <property type="project" value="InterPro"/>
</dbReference>
<dbReference type="Gene3D" id="3.30.70.1290">
    <property type="entry name" value="Transposase IS200-like"/>
    <property type="match status" value="1"/>
</dbReference>
<dbReference type="AlphaFoldDB" id="A0A1F6XKB1"/>
<dbReference type="InterPro" id="IPR002686">
    <property type="entry name" value="Transposase_17"/>
</dbReference>
<evidence type="ECO:0000259" key="1">
    <source>
        <dbReference type="SMART" id="SM01321"/>
    </source>
</evidence>
<dbReference type="Proteomes" id="UP000176629">
    <property type="component" value="Unassembled WGS sequence"/>
</dbReference>
<evidence type="ECO:0000313" key="2">
    <source>
        <dbReference type="EMBL" id="OGI94594.1"/>
    </source>
</evidence>
<dbReference type="SMART" id="SM01321">
    <property type="entry name" value="Y1_Tnp"/>
    <property type="match status" value="1"/>
</dbReference>
<dbReference type="Pfam" id="PF01797">
    <property type="entry name" value="Y1_Tnp"/>
    <property type="match status" value="1"/>
</dbReference>
<dbReference type="PANTHER" id="PTHR34322:SF2">
    <property type="entry name" value="TRANSPOSASE IS200-LIKE DOMAIN-CONTAINING PROTEIN"/>
    <property type="match status" value="1"/>
</dbReference>
<dbReference type="EMBL" id="MFUX01000015">
    <property type="protein sequence ID" value="OGI94594.1"/>
    <property type="molecule type" value="Genomic_DNA"/>
</dbReference>
<gene>
    <name evidence="2" type="ORF">A3A03_02560</name>
</gene>